<dbReference type="EMBL" id="CM046399">
    <property type="protein sequence ID" value="KAI8528960.1"/>
    <property type="molecule type" value="Genomic_DNA"/>
</dbReference>
<dbReference type="Proteomes" id="UP001062846">
    <property type="component" value="Chromosome 12"/>
</dbReference>
<accession>A0ACC0LK16</accession>
<organism evidence="1 2">
    <name type="scientific">Rhododendron molle</name>
    <name type="common">Chinese azalea</name>
    <name type="synonym">Azalea mollis</name>
    <dbReference type="NCBI Taxonomy" id="49168"/>
    <lineage>
        <taxon>Eukaryota</taxon>
        <taxon>Viridiplantae</taxon>
        <taxon>Streptophyta</taxon>
        <taxon>Embryophyta</taxon>
        <taxon>Tracheophyta</taxon>
        <taxon>Spermatophyta</taxon>
        <taxon>Magnoliopsida</taxon>
        <taxon>eudicotyledons</taxon>
        <taxon>Gunneridae</taxon>
        <taxon>Pentapetalae</taxon>
        <taxon>asterids</taxon>
        <taxon>Ericales</taxon>
        <taxon>Ericaceae</taxon>
        <taxon>Ericoideae</taxon>
        <taxon>Rhodoreae</taxon>
        <taxon>Rhododendron</taxon>
    </lineage>
</organism>
<comment type="caution">
    <text evidence="1">The sequence shown here is derived from an EMBL/GenBank/DDBJ whole genome shotgun (WGS) entry which is preliminary data.</text>
</comment>
<gene>
    <name evidence="1" type="ORF">RHMOL_Rhmol12G0188900</name>
</gene>
<evidence type="ECO:0000313" key="2">
    <source>
        <dbReference type="Proteomes" id="UP001062846"/>
    </source>
</evidence>
<proteinExistence type="predicted"/>
<evidence type="ECO:0000313" key="1">
    <source>
        <dbReference type="EMBL" id="KAI8528960.1"/>
    </source>
</evidence>
<protein>
    <submittedName>
        <fullName evidence="1">Uncharacterized protein</fullName>
    </submittedName>
</protein>
<sequence length="149" mass="16902">MSLTGDTTTLQPPCAACKHQRRECDDDCLFAPYFPPHQPKTFRNVHRLFHFVGVMKTLRLGPTQRAEAMKSIIYQADMREKFPVHGCLGVIRRLEHQTDLALEELRDVRSQLVRYRMTSGAWDPKLESGLGSAGNSSFPATHDPQALDH</sequence>
<reference evidence="1" key="1">
    <citation type="submission" date="2022-02" db="EMBL/GenBank/DDBJ databases">
        <title>Plant Genome Project.</title>
        <authorList>
            <person name="Zhang R.-G."/>
        </authorList>
    </citation>
    <scope>NUCLEOTIDE SEQUENCE</scope>
    <source>
        <strain evidence="1">AT1</strain>
    </source>
</reference>
<keyword evidence="2" id="KW-1185">Reference proteome</keyword>
<name>A0ACC0LK16_RHOML</name>